<keyword evidence="2" id="KW-0479">Metal-binding</keyword>
<evidence type="ECO:0000259" key="5">
    <source>
        <dbReference type="PROSITE" id="PS51379"/>
    </source>
</evidence>
<evidence type="ECO:0000256" key="4">
    <source>
        <dbReference type="ARBA" id="ARBA00023014"/>
    </source>
</evidence>
<name>A0A932LYQ4_UNCTE</name>
<dbReference type="PANTHER" id="PTHR43177">
    <property type="entry name" value="PROTEIN NRFC"/>
    <property type="match status" value="1"/>
</dbReference>
<sequence length="201" mass="22505">MRYGMVIDLRRCVGCYGCQLSCKAEHGTPPGVFFARVQKQEMGTYPNTRLLFLPLLCFHCQDPPCVHVCPTGASHQREGGIVDIDPEKCVGCRACMMACPYGARYYNEDHRGYFPGQGYTPYEEHRYQDQNTGVVMKCNFCLHRVTEGLDPACVANCAARARTFGDLEDPDSEVSRLIRERGGTPLHPELGTNPSVYYLPP</sequence>
<evidence type="ECO:0000313" key="7">
    <source>
        <dbReference type="Proteomes" id="UP000741360"/>
    </source>
</evidence>
<dbReference type="GO" id="GO:0046872">
    <property type="term" value="F:metal ion binding"/>
    <property type="evidence" value="ECO:0007669"/>
    <property type="project" value="UniProtKB-KW"/>
</dbReference>
<dbReference type="PANTHER" id="PTHR43177:SF3">
    <property type="entry name" value="PROTEIN NRFC HOMOLOG"/>
    <property type="match status" value="1"/>
</dbReference>
<dbReference type="Proteomes" id="UP000741360">
    <property type="component" value="Unassembled WGS sequence"/>
</dbReference>
<dbReference type="Gene3D" id="3.30.70.20">
    <property type="match status" value="2"/>
</dbReference>
<comment type="caution">
    <text evidence="6">The sequence shown here is derived from an EMBL/GenBank/DDBJ whole genome shotgun (WGS) entry which is preliminary data.</text>
</comment>
<dbReference type="AlphaFoldDB" id="A0A932LYQ4"/>
<dbReference type="Pfam" id="PF13247">
    <property type="entry name" value="Fer4_11"/>
    <property type="match status" value="2"/>
</dbReference>
<dbReference type="GO" id="GO:0051539">
    <property type="term" value="F:4 iron, 4 sulfur cluster binding"/>
    <property type="evidence" value="ECO:0007669"/>
    <property type="project" value="UniProtKB-KW"/>
</dbReference>
<evidence type="ECO:0000256" key="2">
    <source>
        <dbReference type="ARBA" id="ARBA00022723"/>
    </source>
</evidence>
<evidence type="ECO:0000313" key="6">
    <source>
        <dbReference type="EMBL" id="MBI3013582.1"/>
    </source>
</evidence>
<keyword evidence="1" id="KW-0004">4Fe-4S</keyword>
<keyword evidence="3" id="KW-0408">Iron</keyword>
<feature type="domain" description="4Fe-4S ferredoxin-type" evidence="5">
    <location>
        <begin position="3"/>
        <end position="32"/>
    </location>
</feature>
<evidence type="ECO:0000256" key="1">
    <source>
        <dbReference type="ARBA" id="ARBA00022485"/>
    </source>
</evidence>
<reference evidence="6" key="1">
    <citation type="submission" date="2020-07" db="EMBL/GenBank/DDBJ databases">
        <title>Huge and variable diversity of episymbiotic CPR bacteria and DPANN archaea in groundwater ecosystems.</title>
        <authorList>
            <person name="He C.Y."/>
            <person name="Keren R."/>
            <person name="Whittaker M."/>
            <person name="Farag I.F."/>
            <person name="Doudna J."/>
            <person name="Cate J.H.D."/>
            <person name="Banfield J.F."/>
        </authorList>
    </citation>
    <scope>NUCLEOTIDE SEQUENCE</scope>
    <source>
        <strain evidence="6">NC_groundwater_717_Ag_S-0.2um_59_8</strain>
    </source>
</reference>
<evidence type="ECO:0000256" key="3">
    <source>
        <dbReference type="ARBA" id="ARBA00023004"/>
    </source>
</evidence>
<dbReference type="PROSITE" id="PS51379">
    <property type="entry name" value="4FE4S_FER_2"/>
    <property type="match status" value="3"/>
</dbReference>
<dbReference type="InterPro" id="IPR017896">
    <property type="entry name" value="4Fe4S_Fe-S-bd"/>
</dbReference>
<dbReference type="PROSITE" id="PS00198">
    <property type="entry name" value="4FE4S_FER_1"/>
    <property type="match status" value="1"/>
</dbReference>
<gene>
    <name evidence="6" type="ORF">HYY65_00630</name>
</gene>
<organism evidence="6 7">
    <name type="scientific">Tectimicrobiota bacterium</name>
    <dbReference type="NCBI Taxonomy" id="2528274"/>
    <lineage>
        <taxon>Bacteria</taxon>
        <taxon>Pseudomonadati</taxon>
        <taxon>Nitrospinota/Tectimicrobiota group</taxon>
        <taxon>Candidatus Tectimicrobiota</taxon>
    </lineage>
</organism>
<protein>
    <submittedName>
        <fullName evidence="6">4Fe-4S dicluster domain-containing protein</fullName>
    </submittedName>
</protein>
<keyword evidence="4" id="KW-0411">Iron-sulfur</keyword>
<dbReference type="EMBL" id="JACPSX010000008">
    <property type="protein sequence ID" value="MBI3013582.1"/>
    <property type="molecule type" value="Genomic_DNA"/>
</dbReference>
<feature type="domain" description="4Fe-4S ferredoxin-type" evidence="5">
    <location>
        <begin position="48"/>
        <end position="79"/>
    </location>
</feature>
<feature type="domain" description="4Fe-4S ferredoxin-type" evidence="5">
    <location>
        <begin position="80"/>
        <end position="109"/>
    </location>
</feature>
<dbReference type="InterPro" id="IPR050954">
    <property type="entry name" value="ET_IronSulfur_Cluster-Binding"/>
</dbReference>
<dbReference type="SUPFAM" id="SSF54862">
    <property type="entry name" value="4Fe-4S ferredoxins"/>
    <property type="match status" value="1"/>
</dbReference>
<accession>A0A932LYQ4</accession>
<dbReference type="InterPro" id="IPR017900">
    <property type="entry name" value="4Fe4S_Fe_S_CS"/>
</dbReference>
<proteinExistence type="predicted"/>
<dbReference type="CDD" id="cd10551">
    <property type="entry name" value="PsrB"/>
    <property type="match status" value="1"/>
</dbReference>